<reference evidence="1 2" key="1">
    <citation type="submission" date="2019-03" db="EMBL/GenBank/DDBJ databases">
        <title>Luteimonas zhaokaii sp.nov., isolated from the rectal contents of Plateau pika in Yushu, Qinghai Province, China.</title>
        <authorList>
            <person name="Zhang G."/>
        </authorList>
    </citation>
    <scope>NUCLEOTIDE SEQUENCE [LARGE SCALE GENOMIC DNA]</scope>
    <source>
        <strain evidence="1 2">THG-MD21</strain>
    </source>
</reference>
<evidence type="ECO:0000313" key="1">
    <source>
        <dbReference type="EMBL" id="TDK33000.1"/>
    </source>
</evidence>
<sequence length="197" mass="21190">MTGAAPSDGLPVLAFADEAAWETWLTAHAKGAGVWLKIAKQGNATPSVTYAQALDVALCHGWIDGQKRGFDEEWFLQRFTPRRPRSLWSARNVAHVTRLQAAGRIREAGLREIEAARADGRWDAAYAGASTMAPPPELVAALGRTAGAQAAFDALDRSNRYAVCFRVATLKTAAGRERRAQALADLLAAGGRIHDRA</sequence>
<keyword evidence="2" id="KW-1185">Reference proteome</keyword>
<proteinExistence type="predicted"/>
<dbReference type="Proteomes" id="UP000295543">
    <property type="component" value="Unassembled WGS sequence"/>
</dbReference>
<dbReference type="EMBL" id="SMTG01000002">
    <property type="protein sequence ID" value="TDK33000.1"/>
    <property type="molecule type" value="Genomic_DNA"/>
</dbReference>
<evidence type="ECO:0008006" key="3">
    <source>
        <dbReference type="Google" id="ProtNLM"/>
    </source>
</evidence>
<evidence type="ECO:0000313" key="2">
    <source>
        <dbReference type="Proteomes" id="UP000295543"/>
    </source>
</evidence>
<gene>
    <name evidence="1" type="ORF">E2F49_02805</name>
</gene>
<dbReference type="Pfam" id="PF13376">
    <property type="entry name" value="OmdA"/>
    <property type="match status" value="1"/>
</dbReference>
<organism evidence="1 2">
    <name type="scientific">Luteimonas terrae</name>
    <dbReference type="NCBI Taxonomy" id="1530191"/>
    <lineage>
        <taxon>Bacteria</taxon>
        <taxon>Pseudomonadati</taxon>
        <taxon>Pseudomonadota</taxon>
        <taxon>Gammaproteobacteria</taxon>
        <taxon>Lysobacterales</taxon>
        <taxon>Lysobacteraceae</taxon>
        <taxon>Luteimonas</taxon>
    </lineage>
</organism>
<protein>
    <recommendedName>
        <fullName evidence="3">Bacteriocin-protection protein</fullName>
    </recommendedName>
</protein>
<dbReference type="AlphaFoldDB" id="A0A4R5UD59"/>
<accession>A0A4R5UD59</accession>
<name>A0A4R5UD59_9GAMM</name>
<dbReference type="OrthoDB" id="9796999at2"/>
<comment type="caution">
    <text evidence="1">The sequence shown here is derived from an EMBL/GenBank/DDBJ whole genome shotgun (WGS) entry which is preliminary data.</text>
</comment>